<organism evidence="5 6">
    <name type="scientific">Brevundimonas goettingensis</name>
    <dbReference type="NCBI Taxonomy" id="2774190"/>
    <lineage>
        <taxon>Bacteria</taxon>
        <taxon>Pseudomonadati</taxon>
        <taxon>Pseudomonadota</taxon>
        <taxon>Alphaproteobacteria</taxon>
        <taxon>Caulobacterales</taxon>
        <taxon>Caulobacteraceae</taxon>
        <taxon>Brevundimonas</taxon>
    </lineage>
</organism>
<evidence type="ECO:0000313" key="6">
    <source>
        <dbReference type="Proteomes" id="UP000663918"/>
    </source>
</evidence>
<accession>A0A975C2W7</accession>
<dbReference type="GO" id="GO:0051213">
    <property type="term" value="F:dioxygenase activity"/>
    <property type="evidence" value="ECO:0007669"/>
    <property type="project" value="UniProtKB-KW"/>
</dbReference>
<keyword evidence="6" id="KW-1185">Reference proteome</keyword>
<evidence type="ECO:0000259" key="4">
    <source>
        <dbReference type="SMART" id="SM00702"/>
    </source>
</evidence>
<sequence>MIRFERLAAEADALSEQFQTAKPFRYVVIDDFCDASKLEALLAQIPSPEDGSINKSRDYVFARNKFEKSNFREIGPLFDEIYLDLMSDRFKELLQKIVSRPTWIDPEFHGGGIHQGGEGSFLDMHVDFSHHPENPTWERELNILLYLNRDWLPEHGGCLNLRHIHTGEATQVEPLFNRCVIMETKAHTLHGYDRLNFPKGMFRRSIATYAYVPAETGAKGRSTTWFPEDASPLKRLLGKSWPQLVAIKTKILGSATSKNK</sequence>
<name>A0A975C2W7_9CAUL</name>
<feature type="domain" description="Prolyl 4-hydroxylase alpha subunit" evidence="4">
    <location>
        <begin position="24"/>
        <end position="202"/>
    </location>
</feature>
<dbReference type="Pfam" id="PF13640">
    <property type="entry name" value="2OG-FeII_Oxy_3"/>
    <property type="match status" value="1"/>
</dbReference>
<dbReference type="Proteomes" id="UP000663918">
    <property type="component" value="Chromosome"/>
</dbReference>
<dbReference type="InterPro" id="IPR006620">
    <property type="entry name" value="Pro_4_hyd_alph"/>
</dbReference>
<keyword evidence="3" id="KW-0560">Oxidoreductase</keyword>
<dbReference type="InterPro" id="IPR044862">
    <property type="entry name" value="Pro_4_hyd_alph_FE2OG_OXY"/>
</dbReference>
<dbReference type="SMART" id="SM00702">
    <property type="entry name" value="P4Hc"/>
    <property type="match status" value="1"/>
</dbReference>
<dbReference type="AlphaFoldDB" id="A0A975C2W7"/>
<proteinExistence type="predicted"/>
<protein>
    <submittedName>
        <fullName evidence="5">2OG-Fe(II) oxygenase</fullName>
    </submittedName>
</protein>
<dbReference type="GO" id="GO:0016705">
    <property type="term" value="F:oxidoreductase activity, acting on paired donors, with incorporation or reduction of molecular oxygen"/>
    <property type="evidence" value="ECO:0007669"/>
    <property type="project" value="InterPro"/>
</dbReference>
<keyword evidence="2" id="KW-0223">Dioxygenase</keyword>
<dbReference type="KEGG" id="bgoe:IFJ75_00620"/>
<gene>
    <name evidence="5" type="ORF">IFJ75_00620</name>
</gene>
<comment type="cofactor">
    <cofactor evidence="1">
        <name>L-ascorbate</name>
        <dbReference type="ChEBI" id="CHEBI:38290"/>
    </cofactor>
</comment>
<dbReference type="GO" id="GO:0005506">
    <property type="term" value="F:iron ion binding"/>
    <property type="evidence" value="ECO:0007669"/>
    <property type="project" value="InterPro"/>
</dbReference>
<evidence type="ECO:0000313" key="5">
    <source>
        <dbReference type="EMBL" id="QTC91474.1"/>
    </source>
</evidence>
<dbReference type="EMBL" id="CP062222">
    <property type="protein sequence ID" value="QTC91474.1"/>
    <property type="molecule type" value="Genomic_DNA"/>
</dbReference>
<evidence type="ECO:0000256" key="1">
    <source>
        <dbReference type="ARBA" id="ARBA00001961"/>
    </source>
</evidence>
<dbReference type="RefSeq" id="WP_207870651.1">
    <property type="nucleotide sequence ID" value="NZ_CP062222.1"/>
</dbReference>
<dbReference type="GO" id="GO:0031418">
    <property type="term" value="F:L-ascorbic acid binding"/>
    <property type="evidence" value="ECO:0007669"/>
    <property type="project" value="InterPro"/>
</dbReference>
<evidence type="ECO:0000256" key="3">
    <source>
        <dbReference type="ARBA" id="ARBA00023002"/>
    </source>
</evidence>
<reference evidence="5" key="1">
    <citation type="submission" date="2020-09" db="EMBL/GenBank/DDBJ databases">
        <title>Brevundimonas sp. LVF2 isolated from a puddle in Goettingen, Germany.</title>
        <authorList>
            <person name="Friedrich I."/>
            <person name="Klassen A."/>
            <person name="Hannes N."/>
            <person name="Schneider D."/>
            <person name="Hertel R."/>
            <person name="Daniel R."/>
        </authorList>
    </citation>
    <scope>NUCLEOTIDE SEQUENCE</scope>
    <source>
        <strain evidence="5">LVF2</strain>
    </source>
</reference>
<evidence type="ECO:0000256" key="2">
    <source>
        <dbReference type="ARBA" id="ARBA00022964"/>
    </source>
</evidence>
<dbReference type="Gene3D" id="2.60.120.620">
    <property type="entry name" value="q2cbj1_9rhob like domain"/>
    <property type="match status" value="1"/>
</dbReference>